<dbReference type="PANTHER" id="PTHR30111">
    <property type="entry name" value="33 KDA CHAPERONIN"/>
    <property type="match status" value="1"/>
</dbReference>
<dbReference type="PANTHER" id="PTHR30111:SF1">
    <property type="entry name" value="33 KDA CHAPERONIN"/>
    <property type="match status" value="1"/>
</dbReference>
<keyword evidence="3 6" id="KW-1015">Disulfide bond</keyword>
<evidence type="ECO:0000256" key="3">
    <source>
        <dbReference type="ARBA" id="ARBA00023157"/>
    </source>
</evidence>
<accession>A0ABT0CAX9</accession>
<keyword evidence="2 6" id="KW-0862">Zinc</keyword>
<dbReference type="EMBL" id="JAFIRA010000018">
    <property type="protein sequence ID" value="MCJ2542940.1"/>
    <property type="molecule type" value="Genomic_DNA"/>
</dbReference>
<evidence type="ECO:0000256" key="1">
    <source>
        <dbReference type="ARBA" id="ARBA00022490"/>
    </source>
</evidence>
<dbReference type="Proteomes" id="UP000830835">
    <property type="component" value="Unassembled WGS sequence"/>
</dbReference>
<keyword evidence="5 6" id="KW-0676">Redox-active center</keyword>
<comment type="similarity">
    <text evidence="6">Belongs to the HSP33 family.</text>
</comment>
<dbReference type="Pfam" id="PF01430">
    <property type="entry name" value="HSP33"/>
    <property type="match status" value="1"/>
</dbReference>
<protein>
    <recommendedName>
        <fullName evidence="6">33 kDa chaperonin</fullName>
    </recommendedName>
    <alternativeName>
        <fullName evidence="6">Heat shock protein 33 homolog</fullName>
        <shortName evidence="6">HSP33</shortName>
    </alternativeName>
</protein>
<comment type="caution">
    <text evidence="8">The sequence shown here is derived from an EMBL/GenBank/DDBJ whole genome shotgun (WGS) entry which is preliminary data.</text>
</comment>
<dbReference type="PIRSF" id="PIRSF005261">
    <property type="entry name" value="Heat_shock_Hsp33"/>
    <property type="match status" value="1"/>
</dbReference>
<dbReference type="NCBIfam" id="NF001033">
    <property type="entry name" value="PRK00114.1"/>
    <property type="match status" value="1"/>
</dbReference>
<evidence type="ECO:0000256" key="4">
    <source>
        <dbReference type="ARBA" id="ARBA00023186"/>
    </source>
</evidence>
<gene>
    <name evidence="6 8" type="primary">hslO</name>
    <name evidence="8" type="ORF">JX360_08480</name>
</gene>
<dbReference type="InterPro" id="IPR016153">
    <property type="entry name" value="Heat_shock_Hsp33_N"/>
</dbReference>
<evidence type="ECO:0000256" key="2">
    <source>
        <dbReference type="ARBA" id="ARBA00022833"/>
    </source>
</evidence>
<feature type="region of interest" description="Disordered" evidence="7">
    <location>
        <begin position="1"/>
        <end position="24"/>
    </location>
</feature>
<comment type="function">
    <text evidence="6">Redox regulated molecular chaperone. Protects both thermally unfolding and oxidatively damaged proteins from irreversible aggregation. Plays an important role in the bacterial defense system toward oxidative stress.</text>
</comment>
<keyword evidence="4 6" id="KW-0143">Chaperone</keyword>
<dbReference type="InterPro" id="IPR000397">
    <property type="entry name" value="Heat_shock_Hsp33"/>
</dbReference>
<comment type="PTM">
    <text evidence="6">Under oxidizing conditions two disulfide bonds are formed involving the reactive cysteines. Under reducing conditions zinc is bound to the reactive cysteines and the protein is inactive.</text>
</comment>
<proteinExistence type="inferred from homology"/>
<feature type="compositionally biased region" description="Low complexity" evidence="7">
    <location>
        <begin position="1"/>
        <end position="14"/>
    </location>
</feature>
<dbReference type="SUPFAM" id="SSF64397">
    <property type="entry name" value="Hsp33 domain"/>
    <property type="match status" value="1"/>
</dbReference>
<dbReference type="Gene3D" id="3.90.1280.10">
    <property type="entry name" value="HSP33 redox switch-like"/>
    <property type="match status" value="1"/>
</dbReference>
<dbReference type="InterPro" id="IPR016154">
    <property type="entry name" value="Heat_shock_Hsp33_C"/>
</dbReference>
<dbReference type="CDD" id="cd00498">
    <property type="entry name" value="Hsp33"/>
    <property type="match status" value="1"/>
</dbReference>
<keyword evidence="1 6" id="KW-0963">Cytoplasm</keyword>
<dbReference type="Gene3D" id="3.55.30.10">
    <property type="entry name" value="Hsp33 domain"/>
    <property type="match status" value="1"/>
</dbReference>
<keyword evidence="9" id="KW-1185">Reference proteome</keyword>
<evidence type="ECO:0000256" key="5">
    <source>
        <dbReference type="ARBA" id="ARBA00023284"/>
    </source>
</evidence>
<evidence type="ECO:0000313" key="9">
    <source>
        <dbReference type="Proteomes" id="UP000830835"/>
    </source>
</evidence>
<dbReference type="HAMAP" id="MF_00117">
    <property type="entry name" value="HslO"/>
    <property type="match status" value="1"/>
</dbReference>
<name>A0ABT0CAX9_THEVL</name>
<organism evidence="8 9">
    <name type="scientific">Thermostichus vulcanus str. 'Rupite'</name>
    <dbReference type="NCBI Taxonomy" id="2813851"/>
    <lineage>
        <taxon>Bacteria</taxon>
        <taxon>Bacillati</taxon>
        <taxon>Cyanobacteriota</taxon>
        <taxon>Cyanophyceae</taxon>
        <taxon>Thermostichales</taxon>
        <taxon>Thermostichaceae</taxon>
        <taxon>Thermostichus</taxon>
    </lineage>
</organism>
<feature type="disulfide bond" description="Redox-active" evidence="6">
    <location>
        <begin position="294"/>
        <end position="297"/>
    </location>
</feature>
<evidence type="ECO:0000313" key="8">
    <source>
        <dbReference type="EMBL" id="MCJ2542940.1"/>
    </source>
</evidence>
<comment type="subcellular location">
    <subcellularLocation>
        <location evidence="6">Cytoplasm</location>
    </subcellularLocation>
</comment>
<evidence type="ECO:0000256" key="6">
    <source>
        <dbReference type="HAMAP-Rule" id="MF_00117"/>
    </source>
</evidence>
<sequence length="319" mass="34178">MTDASGSTGSKGSKVVAEGPPQSLPDHLIRATAAEGKIRVVGLVSTQAVQEARERHKLSYVATVALGRAMSAGLLLAANLKRRQARINLQLKGDGPLGNIWVDAGLDGTVRGYVGNPAIELPLTSESKLDVGQAIGRYGYLHVLRDLGYGQPYTSAVELVSGEVGDDITYYLSSSEQTPSAVLLGVNLDSHRVRAAGGVLLQVMPGAPASLIPEMETRLAKVEEFSPMLASGGGLRELLQICLGDLDLKIVPEMRTIRFYCKCNSDRVKGALRMLGRDELMDMIHTDKGAEAVCHFCNEVYRVSEDELRSIVADMSATV</sequence>
<feature type="disulfide bond" description="Redox-active" evidence="6">
    <location>
        <begin position="261"/>
        <end position="263"/>
    </location>
</feature>
<dbReference type="RefSeq" id="WP_244350222.1">
    <property type="nucleotide sequence ID" value="NZ_JAFIRA010000018.1"/>
</dbReference>
<reference evidence="8" key="1">
    <citation type="submission" date="2021-02" db="EMBL/GenBank/DDBJ databases">
        <title>The CRISPR/cas machinery reduction and long-range gene transfer in the hot spring cyanobacterium Synechococcus.</title>
        <authorList>
            <person name="Dvorak P."/>
            <person name="Jahodarova E."/>
            <person name="Hasler P."/>
            <person name="Poulickova A."/>
        </authorList>
    </citation>
    <scope>NUCLEOTIDE SEQUENCE</scope>
    <source>
        <strain evidence="8">Rupite</strain>
    </source>
</reference>
<dbReference type="SUPFAM" id="SSF118352">
    <property type="entry name" value="HSP33 redox switch-like"/>
    <property type="match status" value="1"/>
</dbReference>
<evidence type="ECO:0000256" key="7">
    <source>
        <dbReference type="SAM" id="MobiDB-lite"/>
    </source>
</evidence>